<dbReference type="Proteomes" id="UP000272781">
    <property type="component" value="Unassembled WGS sequence"/>
</dbReference>
<protein>
    <submittedName>
        <fullName evidence="4">Tetratricopeptide repeat protein</fullName>
    </submittedName>
</protein>
<gene>
    <name evidence="3" type="ORF">C6V80_07055</name>
    <name evidence="4" type="ORF">EDC58_0012</name>
</gene>
<evidence type="ECO:0000313" key="5">
    <source>
        <dbReference type="Proteomes" id="UP000272781"/>
    </source>
</evidence>
<feature type="domain" description="Ancillary SecYEG translocon subunit/Cell division coordinator CpoB TPR" evidence="2">
    <location>
        <begin position="22"/>
        <end position="161"/>
    </location>
</feature>
<feature type="transmembrane region" description="Helical" evidence="1">
    <location>
        <begin position="31"/>
        <end position="51"/>
    </location>
</feature>
<accession>A0AAJ4UY38</accession>
<dbReference type="AlphaFoldDB" id="A0AAJ4UY38"/>
<keyword evidence="1" id="KW-0812">Transmembrane</keyword>
<keyword evidence="1" id="KW-0472">Membrane</keyword>
<dbReference type="EMBL" id="RJVK01000001">
    <property type="protein sequence ID" value="ROR40537.1"/>
    <property type="molecule type" value="Genomic_DNA"/>
</dbReference>
<dbReference type="RefSeq" id="WP_123351457.1">
    <property type="nucleotide sequence ID" value="NZ_CP027432.2"/>
</dbReference>
<evidence type="ECO:0000313" key="4">
    <source>
        <dbReference type="EMBL" id="ROR40537.1"/>
    </source>
</evidence>
<keyword evidence="6" id="KW-1185">Reference proteome</keyword>
<keyword evidence="1" id="KW-1133">Transmembrane helix</keyword>
<dbReference type="Pfam" id="PF09976">
    <property type="entry name" value="TPR_21"/>
    <property type="match status" value="1"/>
</dbReference>
<sequence>MSIKEELKQDEELLVKVFQLEKFIKKYKKPIIATLVLTAAILLGLSIYNYIQTKTAIEANNALSALMQNPNDKKALEVLKSDRKLYDLYLLQKGDYEKIKTKSLEEIKAYEIAMHKGTIEALESYLNNPKYKILKNPVRVALIRLYLQKGNRKKALELANQIDVTSKYKEIATYLIHYGIAK</sequence>
<evidence type="ECO:0000256" key="1">
    <source>
        <dbReference type="SAM" id="Phobius"/>
    </source>
</evidence>
<dbReference type="InterPro" id="IPR018704">
    <property type="entry name" value="SecYEG/CpoB_TPR"/>
</dbReference>
<reference evidence="4 5" key="2">
    <citation type="submission" date="2018-11" db="EMBL/GenBank/DDBJ databases">
        <title>Genomic Encyclopedia of Type Strains, Phase IV (KMG-IV): sequencing the most valuable type-strain genomes for metagenomic binning, comparative biology and taxonomic classification.</title>
        <authorList>
            <person name="Goeker M."/>
        </authorList>
    </citation>
    <scope>NUCLEOTIDE SEQUENCE [LARGE SCALE GENOMIC DNA]</scope>
    <source>
        <strain evidence="4 5">DSM 27783</strain>
    </source>
</reference>
<dbReference type="EMBL" id="CP027432">
    <property type="protein sequence ID" value="QCI28729.1"/>
    <property type="molecule type" value="Genomic_DNA"/>
</dbReference>
<organism evidence="4 5">
    <name type="scientific">Caminibacter pacificus</name>
    <dbReference type="NCBI Taxonomy" id="1424653"/>
    <lineage>
        <taxon>Bacteria</taxon>
        <taxon>Pseudomonadati</taxon>
        <taxon>Campylobacterota</taxon>
        <taxon>Epsilonproteobacteria</taxon>
        <taxon>Nautiliales</taxon>
        <taxon>Nautiliaceae</taxon>
        <taxon>Caminibacter</taxon>
    </lineage>
</organism>
<reference evidence="6" key="1">
    <citation type="submission" date="2018-03" db="EMBL/GenBank/DDBJ databases">
        <title>A comparative analysis of the Nautiliaceae.</title>
        <authorList>
            <person name="Grosche A."/>
            <person name="Smedile F."/>
            <person name="Vetriani C."/>
        </authorList>
    </citation>
    <scope>NUCLEOTIDE SEQUENCE [LARGE SCALE GENOMIC DNA]</scope>
    <source>
        <strain evidence="6">TB6</strain>
    </source>
</reference>
<proteinExistence type="predicted"/>
<evidence type="ECO:0000313" key="3">
    <source>
        <dbReference type="EMBL" id="QCI28729.1"/>
    </source>
</evidence>
<evidence type="ECO:0000259" key="2">
    <source>
        <dbReference type="Pfam" id="PF09976"/>
    </source>
</evidence>
<name>A0AAJ4UY38_9BACT</name>
<evidence type="ECO:0000313" key="6">
    <source>
        <dbReference type="Proteomes" id="UP000298805"/>
    </source>
</evidence>
<dbReference type="Proteomes" id="UP000298805">
    <property type="component" value="Chromosome"/>
</dbReference>
<reference evidence="3" key="3">
    <citation type="submission" date="2019-06" db="EMBL/GenBank/DDBJ databases">
        <title>A comparative analysis of the Nautiliaceae.</title>
        <authorList>
            <person name="Grosche A."/>
            <person name="Smedile F."/>
            <person name="Vetriani C."/>
        </authorList>
    </citation>
    <scope>NUCLEOTIDE SEQUENCE</scope>
    <source>
        <strain evidence="3">TB6</strain>
    </source>
</reference>